<feature type="domain" description="OmpR/PhoB-type" evidence="9">
    <location>
        <begin position="123"/>
        <end position="217"/>
    </location>
</feature>
<dbReference type="PROSITE" id="PS51755">
    <property type="entry name" value="OMPR_PHOB"/>
    <property type="match status" value="1"/>
</dbReference>
<evidence type="ECO:0000256" key="1">
    <source>
        <dbReference type="ARBA" id="ARBA00022553"/>
    </source>
</evidence>
<dbReference type="SMART" id="SM00862">
    <property type="entry name" value="Trans_reg_C"/>
    <property type="match status" value="1"/>
</dbReference>
<reference evidence="10 11" key="1">
    <citation type="submission" date="2019-06" db="EMBL/GenBank/DDBJ databases">
        <title>Sulfurimonas gotlandica sp. nov., a chemoautotrophic and psychrotolerant epsilonproteobacterium isolated from a pelagic redoxcline, and an emended description of the genus Sulfurimonas.</title>
        <authorList>
            <person name="Wang S."/>
            <person name="Jiang L."/>
            <person name="Shao Z."/>
        </authorList>
    </citation>
    <scope>NUCLEOTIDE SEQUENCE [LARGE SCALE GENOMIC DNA]</scope>
    <source>
        <strain evidence="10 11">B2</strain>
    </source>
</reference>
<protein>
    <submittedName>
        <fullName evidence="10">Response regulator transcription factor</fullName>
    </submittedName>
</protein>
<evidence type="ECO:0000313" key="11">
    <source>
        <dbReference type="Proteomes" id="UP000593910"/>
    </source>
</evidence>
<evidence type="ECO:0000256" key="6">
    <source>
        <dbReference type="PROSITE-ProRule" id="PRU00169"/>
    </source>
</evidence>
<evidence type="ECO:0000256" key="7">
    <source>
        <dbReference type="PROSITE-ProRule" id="PRU01091"/>
    </source>
</evidence>
<evidence type="ECO:0000256" key="5">
    <source>
        <dbReference type="ARBA" id="ARBA00023163"/>
    </source>
</evidence>
<name>A0A7M1AXS7_9BACT</name>
<organism evidence="10 11">
    <name type="scientific">Sulfurimonas marina</name>
    <dbReference type="NCBI Taxonomy" id="2590551"/>
    <lineage>
        <taxon>Bacteria</taxon>
        <taxon>Pseudomonadati</taxon>
        <taxon>Campylobacterota</taxon>
        <taxon>Epsilonproteobacteria</taxon>
        <taxon>Campylobacterales</taxon>
        <taxon>Sulfurimonadaceae</taxon>
        <taxon>Sulfurimonas</taxon>
    </lineage>
</organism>
<evidence type="ECO:0000256" key="3">
    <source>
        <dbReference type="ARBA" id="ARBA00023015"/>
    </source>
</evidence>
<dbReference type="AlphaFoldDB" id="A0A7M1AXS7"/>
<dbReference type="GO" id="GO:0000976">
    <property type="term" value="F:transcription cis-regulatory region binding"/>
    <property type="evidence" value="ECO:0007669"/>
    <property type="project" value="TreeGrafter"/>
</dbReference>
<evidence type="ECO:0000259" key="9">
    <source>
        <dbReference type="PROSITE" id="PS51755"/>
    </source>
</evidence>
<dbReference type="EMBL" id="CP041165">
    <property type="protein sequence ID" value="QOP42225.1"/>
    <property type="molecule type" value="Genomic_DNA"/>
</dbReference>
<dbReference type="Proteomes" id="UP000593910">
    <property type="component" value="Chromosome"/>
</dbReference>
<dbReference type="InterPro" id="IPR001867">
    <property type="entry name" value="OmpR/PhoB-type_DNA-bd"/>
</dbReference>
<evidence type="ECO:0000256" key="4">
    <source>
        <dbReference type="ARBA" id="ARBA00023125"/>
    </source>
</evidence>
<dbReference type="InterPro" id="IPR001789">
    <property type="entry name" value="Sig_transdc_resp-reg_receiver"/>
</dbReference>
<dbReference type="Gene3D" id="3.40.50.2300">
    <property type="match status" value="1"/>
</dbReference>
<dbReference type="GO" id="GO:0006355">
    <property type="term" value="P:regulation of DNA-templated transcription"/>
    <property type="evidence" value="ECO:0007669"/>
    <property type="project" value="InterPro"/>
</dbReference>
<dbReference type="KEGG" id="smax:FJR03_10950"/>
<accession>A0A7M1AXS7</accession>
<keyword evidence="5" id="KW-0804">Transcription</keyword>
<evidence type="ECO:0000256" key="2">
    <source>
        <dbReference type="ARBA" id="ARBA00023012"/>
    </source>
</evidence>
<dbReference type="RefSeq" id="WP_193113546.1">
    <property type="nucleotide sequence ID" value="NZ_CP041165.1"/>
</dbReference>
<evidence type="ECO:0000313" key="10">
    <source>
        <dbReference type="EMBL" id="QOP42225.1"/>
    </source>
</evidence>
<dbReference type="SMART" id="SM00448">
    <property type="entry name" value="REC"/>
    <property type="match status" value="1"/>
</dbReference>
<dbReference type="PROSITE" id="PS50110">
    <property type="entry name" value="RESPONSE_REGULATORY"/>
    <property type="match status" value="1"/>
</dbReference>
<dbReference type="InterPro" id="IPR036388">
    <property type="entry name" value="WH-like_DNA-bd_sf"/>
</dbReference>
<dbReference type="InterPro" id="IPR039420">
    <property type="entry name" value="WalR-like"/>
</dbReference>
<dbReference type="InterPro" id="IPR011006">
    <property type="entry name" value="CheY-like_superfamily"/>
</dbReference>
<dbReference type="Pfam" id="PF00486">
    <property type="entry name" value="Trans_reg_C"/>
    <property type="match status" value="1"/>
</dbReference>
<dbReference type="GO" id="GO:0005829">
    <property type="term" value="C:cytosol"/>
    <property type="evidence" value="ECO:0007669"/>
    <property type="project" value="TreeGrafter"/>
</dbReference>
<dbReference type="SUPFAM" id="SSF52172">
    <property type="entry name" value="CheY-like"/>
    <property type="match status" value="1"/>
</dbReference>
<keyword evidence="11" id="KW-1185">Reference proteome</keyword>
<dbReference type="GO" id="GO:0032993">
    <property type="term" value="C:protein-DNA complex"/>
    <property type="evidence" value="ECO:0007669"/>
    <property type="project" value="TreeGrafter"/>
</dbReference>
<keyword evidence="2" id="KW-0902">Two-component regulatory system</keyword>
<keyword evidence="3" id="KW-0805">Transcription regulation</keyword>
<evidence type="ECO:0000259" key="8">
    <source>
        <dbReference type="PROSITE" id="PS50110"/>
    </source>
</evidence>
<dbReference type="Gene3D" id="1.10.10.10">
    <property type="entry name" value="Winged helix-like DNA-binding domain superfamily/Winged helix DNA-binding domain"/>
    <property type="match status" value="1"/>
</dbReference>
<dbReference type="CDD" id="cd00383">
    <property type="entry name" value="trans_reg_C"/>
    <property type="match status" value="1"/>
</dbReference>
<dbReference type="Pfam" id="PF00072">
    <property type="entry name" value="Response_reg"/>
    <property type="match status" value="1"/>
</dbReference>
<gene>
    <name evidence="10" type="ORF">FJR03_10950</name>
</gene>
<keyword evidence="1 6" id="KW-0597">Phosphoprotein</keyword>
<proteinExistence type="predicted"/>
<sequence length="217" mass="25387">MHILVMEDDPVLADILVDYLSEFYTINHAYHSDEVYTLLDKNSYDLFIFDINVVGKNGLKLLQELREFSYTTPTIFITAYKDTEHLTQAFEAGAHDYIKKPFELDELQARILNLKRIFNLDQKELIELSSGITFNPKMKTIETDNKTVSLGHKNTLILEYFLKNKTRIISNNELIQNIWDYDSLPSEATLRSHIRDIRNIIGKEKIKTVRSEGYIYE</sequence>
<dbReference type="PANTHER" id="PTHR48111:SF21">
    <property type="entry name" value="DNA-BINDING DUAL MASTER TRANSCRIPTIONAL REGULATOR RPAA"/>
    <property type="match status" value="1"/>
</dbReference>
<dbReference type="GO" id="GO:0000156">
    <property type="term" value="F:phosphorelay response regulator activity"/>
    <property type="evidence" value="ECO:0007669"/>
    <property type="project" value="TreeGrafter"/>
</dbReference>
<feature type="DNA-binding region" description="OmpR/PhoB-type" evidence="7">
    <location>
        <begin position="123"/>
        <end position="217"/>
    </location>
</feature>
<keyword evidence="4 7" id="KW-0238">DNA-binding</keyword>
<feature type="domain" description="Response regulatory" evidence="8">
    <location>
        <begin position="2"/>
        <end position="115"/>
    </location>
</feature>
<dbReference type="PANTHER" id="PTHR48111">
    <property type="entry name" value="REGULATOR OF RPOS"/>
    <property type="match status" value="1"/>
</dbReference>
<feature type="modified residue" description="4-aspartylphosphate" evidence="6">
    <location>
        <position position="50"/>
    </location>
</feature>